<feature type="transmembrane region" description="Helical" evidence="1">
    <location>
        <begin position="50"/>
        <end position="68"/>
    </location>
</feature>
<dbReference type="OrthoDB" id="9897601at2"/>
<name>A0A238JPB2_9RHOB</name>
<evidence type="ECO:0008006" key="4">
    <source>
        <dbReference type="Google" id="ProtNLM"/>
    </source>
</evidence>
<sequence>MIEIILGRFIVATQHFSLALIDLTPAILFALILPIFALKLVEFGEESQRLVAFELTFFSLIGVLIAYLTYLSLDTVLENLLPSLVVLLTFFFQLFGRTKSDANIPLGTRMTLVAGSLAVASFLLCSRYFNLLFGVGVLPARP</sequence>
<feature type="transmembrane region" description="Helical" evidence="1">
    <location>
        <begin position="80"/>
        <end position="98"/>
    </location>
</feature>
<dbReference type="EMBL" id="FXYE01000001">
    <property type="protein sequence ID" value="SMX32034.1"/>
    <property type="molecule type" value="Genomic_DNA"/>
</dbReference>
<dbReference type="AlphaFoldDB" id="A0A238JPB2"/>
<protein>
    <recommendedName>
        <fullName evidence="4">DUF1538 domain-containing protein</fullName>
    </recommendedName>
</protein>
<evidence type="ECO:0000256" key="1">
    <source>
        <dbReference type="SAM" id="Phobius"/>
    </source>
</evidence>
<accession>A0A238JPB2</accession>
<reference evidence="3" key="1">
    <citation type="submission" date="2017-05" db="EMBL/GenBank/DDBJ databases">
        <authorList>
            <person name="Rodrigo-Torres L."/>
            <person name="Arahal R. D."/>
            <person name="Lucena T."/>
        </authorList>
    </citation>
    <scope>NUCLEOTIDE SEQUENCE [LARGE SCALE GENOMIC DNA]</scope>
    <source>
        <strain evidence="3">CECT 8621</strain>
    </source>
</reference>
<proteinExistence type="predicted"/>
<keyword evidence="1" id="KW-0812">Transmembrane</keyword>
<dbReference type="Proteomes" id="UP000202922">
    <property type="component" value="Unassembled WGS sequence"/>
</dbReference>
<keyword evidence="3" id="KW-1185">Reference proteome</keyword>
<dbReference type="RefSeq" id="WP_093965901.1">
    <property type="nucleotide sequence ID" value="NZ_FXYE01000001.1"/>
</dbReference>
<feature type="transmembrane region" description="Helical" evidence="1">
    <location>
        <begin position="110"/>
        <end position="129"/>
    </location>
</feature>
<keyword evidence="1" id="KW-0472">Membrane</keyword>
<gene>
    <name evidence="2" type="ORF">COL8621_00689</name>
</gene>
<keyword evidence="1" id="KW-1133">Transmembrane helix</keyword>
<feature type="transmembrane region" description="Helical" evidence="1">
    <location>
        <begin position="16"/>
        <end position="38"/>
    </location>
</feature>
<organism evidence="2 3">
    <name type="scientific">Actibacterium lipolyticum</name>
    <dbReference type="NCBI Taxonomy" id="1524263"/>
    <lineage>
        <taxon>Bacteria</taxon>
        <taxon>Pseudomonadati</taxon>
        <taxon>Pseudomonadota</taxon>
        <taxon>Alphaproteobacteria</taxon>
        <taxon>Rhodobacterales</taxon>
        <taxon>Roseobacteraceae</taxon>
        <taxon>Actibacterium</taxon>
    </lineage>
</organism>
<evidence type="ECO:0000313" key="2">
    <source>
        <dbReference type="EMBL" id="SMX32034.1"/>
    </source>
</evidence>
<evidence type="ECO:0000313" key="3">
    <source>
        <dbReference type="Proteomes" id="UP000202922"/>
    </source>
</evidence>